<gene>
    <name evidence="1" type="ORF">J1TS3_01180</name>
</gene>
<organism evidence="1 2">
    <name type="scientific">Siminovitchia fordii</name>
    <dbReference type="NCBI Taxonomy" id="254759"/>
    <lineage>
        <taxon>Bacteria</taxon>
        <taxon>Bacillati</taxon>
        <taxon>Bacillota</taxon>
        <taxon>Bacilli</taxon>
        <taxon>Bacillales</taxon>
        <taxon>Bacillaceae</taxon>
        <taxon>Siminovitchia</taxon>
    </lineage>
</organism>
<name>A0ABQ4JZK5_9BACI</name>
<comment type="caution">
    <text evidence="1">The sequence shown here is derived from an EMBL/GenBank/DDBJ whole genome shotgun (WGS) entry which is preliminary data.</text>
</comment>
<dbReference type="EMBL" id="BOQT01000001">
    <property type="protein sequence ID" value="GIN18984.1"/>
    <property type="molecule type" value="Genomic_DNA"/>
</dbReference>
<protein>
    <submittedName>
        <fullName evidence="1">Uncharacterized protein</fullName>
    </submittedName>
</protein>
<reference evidence="1 2" key="1">
    <citation type="submission" date="2021-03" db="EMBL/GenBank/DDBJ databases">
        <title>Antimicrobial resistance genes in bacteria isolated from Japanese honey, and their potential for conferring macrolide and lincosamide resistance in the American foulbrood pathogen Paenibacillus larvae.</title>
        <authorList>
            <person name="Okamoto M."/>
            <person name="Kumagai M."/>
            <person name="Kanamori H."/>
            <person name="Takamatsu D."/>
        </authorList>
    </citation>
    <scope>NUCLEOTIDE SEQUENCE [LARGE SCALE GENOMIC DNA]</scope>
    <source>
        <strain evidence="1 2">J1TS3</strain>
    </source>
</reference>
<dbReference type="Proteomes" id="UP000680279">
    <property type="component" value="Unassembled WGS sequence"/>
</dbReference>
<evidence type="ECO:0000313" key="2">
    <source>
        <dbReference type="Proteomes" id="UP000680279"/>
    </source>
</evidence>
<sequence>MTESIDLLHCGTFYDKLLKYLFIKEDEIIIRLFEVMLVIGGEHQCLKNVLLQDEKQAQETNVHTQ</sequence>
<keyword evidence="2" id="KW-1185">Reference proteome</keyword>
<accession>A0ABQ4JZK5</accession>
<evidence type="ECO:0000313" key="1">
    <source>
        <dbReference type="EMBL" id="GIN18984.1"/>
    </source>
</evidence>
<proteinExistence type="predicted"/>